<name>A0AAD5VWY5_9AGAR</name>
<comment type="caution">
    <text evidence="2">The sequence shown here is derived from an EMBL/GenBank/DDBJ whole genome shotgun (WGS) entry which is preliminary data.</text>
</comment>
<evidence type="ECO:0000313" key="3">
    <source>
        <dbReference type="Proteomes" id="UP001213000"/>
    </source>
</evidence>
<evidence type="ECO:0000256" key="1">
    <source>
        <dbReference type="SAM" id="MobiDB-lite"/>
    </source>
</evidence>
<reference evidence="2" key="1">
    <citation type="submission" date="2022-07" db="EMBL/GenBank/DDBJ databases">
        <title>Genome Sequence of Leucocoprinus birnbaumii.</title>
        <authorList>
            <person name="Buettner E."/>
        </authorList>
    </citation>
    <scope>NUCLEOTIDE SEQUENCE</scope>
    <source>
        <strain evidence="2">VT141</strain>
    </source>
</reference>
<proteinExistence type="predicted"/>
<accession>A0AAD5VWY5</accession>
<keyword evidence="3" id="KW-1185">Reference proteome</keyword>
<feature type="compositionally biased region" description="Low complexity" evidence="1">
    <location>
        <begin position="125"/>
        <end position="139"/>
    </location>
</feature>
<evidence type="ECO:0000313" key="2">
    <source>
        <dbReference type="EMBL" id="KAJ3572299.1"/>
    </source>
</evidence>
<protein>
    <submittedName>
        <fullName evidence="2">Uncharacterized protein</fullName>
    </submittedName>
</protein>
<dbReference type="EMBL" id="JANIEX010000148">
    <property type="protein sequence ID" value="KAJ3572299.1"/>
    <property type="molecule type" value="Genomic_DNA"/>
</dbReference>
<feature type="compositionally biased region" description="Basic and acidic residues" evidence="1">
    <location>
        <begin position="42"/>
        <end position="56"/>
    </location>
</feature>
<feature type="region of interest" description="Disordered" evidence="1">
    <location>
        <begin position="19"/>
        <end position="80"/>
    </location>
</feature>
<dbReference type="AlphaFoldDB" id="A0AAD5VWY5"/>
<sequence length="243" mass="27424">MPSIPSFVTPWIAPLKWYKTSKRQAPPRRTPSWPSVWASSLDRSETSHGEASDFEARSIASVSRSGSFNSVSTRGARLRGSDAAVLAEAFREVLRRRNSSHSQAQPRLENTTPSRPQTPLPPPQGHTTPTPSHTATALSGQIPSHTPSFVMPPEAARHGRRSFFKGLFPSSRTTQSQPGLTIERPRTLSMRIFARKRQRINANDMQSSTFRNMRRSSCWFWRAVRRMCRKQQTSPRDPEKDTS</sequence>
<organism evidence="2 3">
    <name type="scientific">Leucocoprinus birnbaumii</name>
    <dbReference type="NCBI Taxonomy" id="56174"/>
    <lineage>
        <taxon>Eukaryota</taxon>
        <taxon>Fungi</taxon>
        <taxon>Dikarya</taxon>
        <taxon>Basidiomycota</taxon>
        <taxon>Agaricomycotina</taxon>
        <taxon>Agaricomycetes</taxon>
        <taxon>Agaricomycetidae</taxon>
        <taxon>Agaricales</taxon>
        <taxon>Agaricineae</taxon>
        <taxon>Agaricaceae</taxon>
        <taxon>Leucocoprinus</taxon>
    </lineage>
</organism>
<gene>
    <name evidence="2" type="ORF">NP233_g3185</name>
</gene>
<feature type="region of interest" description="Disordered" evidence="1">
    <location>
        <begin position="96"/>
        <end position="153"/>
    </location>
</feature>
<dbReference type="Proteomes" id="UP001213000">
    <property type="component" value="Unassembled WGS sequence"/>
</dbReference>
<feature type="compositionally biased region" description="Low complexity" evidence="1">
    <location>
        <begin position="61"/>
        <end position="72"/>
    </location>
</feature>
<feature type="compositionally biased region" description="Polar residues" evidence="1">
    <location>
        <begin position="100"/>
        <end position="110"/>
    </location>
</feature>